<proteinExistence type="inferred from homology"/>
<comment type="pathway">
    <text evidence="1 11">Metabolic intermediate biosynthesis; chorismate biosynthesis; chorismate from D-erythrose 4-phosphate and phosphoenolpyruvate: step 5/7.</text>
</comment>
<reference evidence="12 13" key="1">
    <citation type="submission" date="2018-06" db="EMBL/GenBank/DDBJ databases">
        <authorList>
            <consortium name="Pathogen Informatics"/>
            <person name="Doyle S."/>
        </authorList>
    </citation>
    <scope>NUCLEOTIDE SEQUENCE [LARGE SCALE GENOMIC DNA]</scope>
    <source>
        <strain evidence="12 13">NCTC10005</strain>
    </source>
</reference>
<dbReference type="GO" id="GO:0005829">
    <property type="term" value="C:cytosol"/>
    <property type="evidence" value="ECO:0007669"/>
    <property type="project" value="TreeGrafter"/>
</dbReference>
<keyword evidence="7 11" id="KW-0067">ATP-binding</keyword>
<feature type="binding site" evidence="11">
    <location>
        <position position="34"/>
    </location>
    <ligand>
        <name>substrate</name>
    </ligand>
</feature>
<dbReference type="GO" id="GO:0008652">
    <property type="term" value="P:amino acid biosynthetic process"/>
    <property type="evidence" value="ECO:0007669"/>
    <property type="project" value="UniProtKB-KW"/>
</dbReference>
<keyword evidence="5 11" id="KW-0547">Nucleotide-binding</keyword>
<name>A0A377M511_ENTCL</name>
<dbReference type="InterPro" id="IPR027417">
    <property type="entry name" value="P-loop_NTPase"/>
</dbReference>
<protein>
    <recommendedName>
        <fullName evidence="11">Shikimate kinase 1</fullName>
        <shortName evidence="11">SK 1</shortName>
        <ecNumber evidence="11">2.7.1.71</ecNumber>
    </recommendedName>
</protein>
<comment type="caution">
    <text evidence="11">Lacks conserved residue(s) required for the propagation of feature annotation.</text>
</comment>
<evidence type="ECO:0000313" key="13">
    <source>
        <dbReference type="Proteomes" id="UP000255106"/>
    </source>
</evidence>
<evidence type="ECO:0000256" key="9">
    <source>
        <dbReference type="ARBA" id="ARBA00023141"/>
    </source>
</evidence>
<evidence type="ECO:0000313" key="12">
    <source>
        <dbReference type="EMBL" id="STQ13825.1"/>
    </source>
</evidence>
<dbReference type="EC" id="2.7.1.71" evidence="11"/>
<dbReference type="PRINTS" id="PR01100">
    <property type="entry name" value="SHIKIMTKNASE"/>
</dbReference>
<keyword evidence="6 11" id="KW-0418">Kinase</keyword>
<feature type="binding site" evidence="11">
    <location>
        <position position="150"/>
    </location>
    <ligand>
        <name>substrate</name>
    </ligand>
</feature>
<feature type="binding site" evidence="11">
    <location>
        <begin position="12"/>
        <end position="17"/>
    </location>
    <ligand>
        <name>ATP</name>
        <dbReference type="ChEBI" id="CHEBI:30616"/>
    </ligand>
</feature>
<feature type="binding site" evidence="11">
    <location>
        <position position="58"/>
    </location>
    <ligand>
        <name>substrate</name>
    </ligand>
</feature>
<dbReference type="GO" id="GO:0009423">
    <property type="term" value="P:chorismate biosynthetic process"/>
    <property type="evidence" value="ECO:0007669"/>
    <property type="project" value="UniProtKB-UniRule"/>
</dbReference>
<keyword evidence="11" id="KW-0479">Metal-binding</keyword>
<dbReference type="InterPro" id="IPR000623">
    <property type="entry name" value="Shikimate_kinase/TSH1"/>
</dbReference>
<dbReference type="SUPFAM" id="SSF52540">
    <property type="entry name" value="P-loop containing nucleoside triphosphate hydrolases"/>
    <property type="match status" value="1"/>
</dbReference>
<dbReference type="PANTHER" id="PTHR21087:SF21">
    <property type="entry name" value="SHIKIMATE KINASE 2"/>
    <property type="match status" value="1"/>
</dbReference>
<evidence type="ECO:0000256" key="7">
    <source>
        <dbReference type="ARBA" id="ARBA00022840"/>
    </source>
</evidence>
<evidence type="ECO:0000256" key="10">
    <source>
        <dbReference type="ARBA" id="ARBA00048567"/>
    </source>
</evidence>
<dbReference type="GO" id="GO:0000287">
    <property type="term" value="F:magnesium ion binding"/>
    <property type="evidence" value="ECO:0007669"/>
    <property type="project" value="UniProtKB-UniRule"/>
</dbReference>
<dbReference type="GO" id="GO:0004765">
    <property type="term" value="F:shikimate kinase activity"/>
    <property type="evidence" value="ECO:0007669"/>
    <property type="project" value="UniProtKB-UniRule"/>
</dbReference>
<evidence type="ECO:0000256" key="3">
    <source>
        <dbReference type="ARBA" id="ARBA00022605"/>
    </source>
</evidence>
<comment type="catalytic activity">
    <reaction evidence="10 11">
        <text>shikimate + ATP = 3-phosphoshikimate + ADP + H(+)</text>
        <dbReference type="Rhea" id="RHEA:13121"/>
        <dbReference type="ChEBI" id="CHEBI:15378"/>
        <dbReference type="ChEBI" id="CHEBI:30616"/>
        <dbReference type="ChEBI" id="CHEBI:36208"/>
        <dbReference type="ChEBI" id="CHEBI:145989"/>
        <dbReference type="ChEBI" id="CHEBI:456216"/>
        <dbReference type="EC" id="2.7.1.71"/>
    </reaction>
</comment>
<keyword evidence="2 11" id="KW-0963">Cytoplasm</keyword>
<dbReference type="InterPro" id="IPR023000">
    <property type="entry name" value="Shikimate_kinase_CS"/>
</dbReference>
<dbReference type="PROSITE" id="PS01128">
    <property type="entry name" value="SHIKIMATE_KINASE"/>
    <property type="match status" value="1"/>
</dbReference>
<evidence type="ECO:0000256" key="6">
    <source>
        <dbReference type="ARBA" id="ARBA00022777"/>
    </source>
</evidence>
<comment type="similarity">
    <text evidence="11">Belongs to the shikimate kinase family.</text>
</comment>
<keyword evidence="4 11" id="KW-0808">Transferase</keyword>
<dbReference type="Gene3D" id="3.40.50.300">
    <property type="entry name" value="P-loop containing nucleotide triphosphate hydrolases"/>
    <property type="match status" value="1"/>
</dbReference>
<dbReference type="HAMAP" id="MF_00109">
    <property type="entry name" value="Shikimate_kinase"/>
    <property type="match status" value="1"/>
</dbReference>
<sequence length="188" mass="20445">MTPTHLLVGPRGCGKTTVGLELARACQRHFVDTDHWLQTQAGQTIADIVEKEGWESFRSRETAALEAVTAPDAVIATGGGIILAEYNRRYMREKGIVIYLCAPVAALVGRLEAFPEEGQTPCANLQTAQRRGERSAGGARCVIPRSGTSRSGCFRVARRGCDSDYYRPAFGLCQLTAVYTYSSDIKKG</sequence>
<feature type="binding site" evidence="11">
    <location>
        <position position="16"/>
    </location>
    <ligand>
        <name>Mg(2+)</name>
        <dbReference type="ChEBI" id="CHEBI:18420"/>
    </ligand>
</feature>
<dbReference type="AlphaFoldDB" id="A0A377M511"/>
<evidence type="ECO:0000256" key="2">
    <source>
        <dbReference type="ARBA" id="ARBA00022490"/>
    </source>
</evidence>
<dbReference type="EMBL" id="UGJB01000004">
    <property type="protein sequence ID" value="STQ13825.1"/>
    <property type="molecule type" value="Genomic_DNA"/>
</dbReference>
<keyword evidence="9 11" id="KW-0057">Aromatic amino acid biosynthesis</keyword>
<dbReference type="Pfam" id="PF01202">
    <property type="entry name" value="SKI"/>
    <property type="match status" value="1"/>
</dbReference>
<gene>
    <name evidence="12" type="primary">aroL</name>
    <name evidence="11" type="synonym">aroK</name>
    <name evidence="12" type="ORF">NCTC10005_06659</name>
</gene>
<evidence type="ECO:0000256" key="8">
    <source>
        <dbReference type="ARBA" id="ARBA00022842"/>
    </source>
</evidence>
<evidence type="ECO:0000256" key="5">
    <source>
        <dbReference type="ARBA" id="ARBA00022741"/>
    </source>
</evidence>
<comment type="subunit">
    <text evidence="11">Monomer.</text>
</comment>
<dbReference type="UniPathway" id="UPA00053">
    <property type="reaction ID" value="UER00088"/>
</dbReference>
<dbReference type="CDD" id="cd00464">
    <property type="entry name" value="SK"/>
    <property type="match status" value="1"/>
</dbReference>
<dbReference type="InterPro" id="IPR031322">
    <property type="entry name" value="Shikimate/glucono_kinase"/>
</dbReference>
<comment type="subcellular location">
    <subcellularLocation>
        <location evidence="11">Cytoplasm</location>
    </subcellularLocation>
</comment>
<keyword evidence="3 11" id="KW-0028">Amino-acid biosynthesis</keyword>
<accession>A0A377M511</accession>
<dbReference type="NCBIfam" id="NF002988">
    <property type="entry name" value="PRK03731.1"/>
    <property type="match status" value="1"/>
</dbReference>
<dbReference type="Proteomes" id="UP000255106">
    <property type="component" value="Unassembled WGS sequence"/>
</dbReference>
<feature type="binding site" evidence="11">
    <location>
        <position position="79"/>
    </location>
    <ligand>
        <name>substrate</name>
    </ligand>
</feature>
<evidence type="ECO:0000256" key="4">
    <source>
        <dbReference type="ARBA" id="ARBA00022679"/>
    </source>
</evidence>
<comment type="function">
    <text evidence="11">Catalyzes the specific phosphorylation of the 3-hydroxyl group of shikimic acid using ATP as a cosubstrate.</text>
</comment>
<evidence type="ECO:0000256" key="1">
    <source>
        <dbReference type="ARBA" id="ARBA00004842"/>
    </source>
</evidence>
<dbReference type="GO" id="GO:0009073">
    <property type="term" value="P:aromatic amino acid family biosynthetic process"/>
    <property type="evidence" value="ECO:0007669"/>
    <property type="project" value="UniProtKB-KW"/>
</dbReference>
<comment type="cofactor">
    <cofactor evidence="11">
        <name>Mg(2+)</name>
        <dbReference type="ChEBI" id="CHEBI:18420"/>
    </cofactor>
    <text evidence="11">Binds 1 Mg(2+) ion per subunit.</text>
</comment>
<dbReference type="GO" id="GO:0005524">
    <property type="term" value="F:ATP binding"/>
    <property type="evidence" value="ECO:0007669"/>
    <property type="project" value="UniProtKB-UniRule"/>
</dbReference>
<evidence type="ECO:0000256" key="11">
    <source>
        <dbReference type="HAMAP-Rule" id="MF_00109"/>
    </source>
</evidence>
<organism evidence="12 13">
    <name type="scientific">Enterobacter cloacae</name>
    <dbReference type="NCBI Taxonomy" id="550"/>
    <lineage>
        <taxon>Bacteria</taxon>
        <taxon>Pseudomonadati</taxon>
        <taxon>Pseudomonadota</taxon>
        <taxon>Gammaproteobacteria</taxon>
        <taxon>Enterobacterales</taxon>
        <taxon>Enterobacteriaceae</taxon>
        <taxon>Enterobacter</taxon>
        <taxon>Enterobacter cloacae complex</taxon>
    </lineage>
</organism>
<dbReference type="PANTHER" id="PTHR21087">
    <property type="entry name" value="SHIKIMATE KINASE"/>
    <property type="match status" value="1"/>
</dbReference>
<keyword evidence="8 11" id="KW-0460">Magnesium</keyword>